<evidence type="ECO:0000256" key="8">
    <source>
        <dbReference type="RuleBase" id="RU363032"/>
    </source>
</evidence>
<evidence type="ECO:0000256" key="6">
    <source>
        <dbReference type="ARBA" id="ARBA00022989"/>
    </source>
</evidence>
<sequence>MYQFNFQPVFDNLDLLLYGAWLTVRLSFLAMILGLVVSLLGAVAKTSGIRPLRWLVDVYVEVIRNTPFLIQIFFIFFGLPAVGISMSPNTAALVALVINVGAYGTEIIRAGIESIPKGQIEAGRALGLSPVHIFRYVVVVPALRNIYPALTSQFIYLMLTSSVVSVISANDLASAGADLNARTFASFEIYLVLTVMYFLLALGFSTLFGVVRRAFFTYPASR</sequence>
<dbReference type="PANTHER" id="PTHR30614:SF35">
    <property type="entry name" value="ABC TRANSPORTER PERMEASE PROTEIN"/>
    <property type="match status" value="1"/>
</dbReference>
<keyword evidence="5 8" id="KW-0812">Transmembrane</keyword>
<gene>
    <name evidence="10" type="ORF">GCM10011402_31970</name>
</gene>
<comment type="caution">
    <text evidence="10">The sequence shown here is derived from an EMBL/GenBank/DDBJ whole genome shotgun (WGS) entry which is preliminary data.</text>
</comment>
<dbReference type="RefSeq" id="WP_188716374.1">
    <property type="nucleotide sequence ID" value="NZ_BMIV01000015.1"/>
</dbReference>
<evidence type="ECO:0000256" key="3">
    <source>
        <dbReference type="ARBA" id="ARBA00022448"/>
    </source>
</evidence>
<feature type="transmembrane region" description="Helical" evidence="8">
    <location>
        <begin position="20"/>
        <end position="44"/>
    </location>
</feature>
<evidence type="ECO:0000256" key="7">
    <source>
        <dbReference type="ARBA" id="ARBA00023136"/>
    </source>
</evidence>
<evidence type="ECO:0000256" key="5">
    <source>
        <dbReference type="ARBA" id="ARBA00022692"/>
    </source>
</evidence>
<dbReference type="InterPro" id="IPR043429">
    <property type="entry name" value="ArtM/GltK/GlnP/TcyL/YhdX-like"/>
</dbReference>
<accession>A0ABQ1VKX0</accession>
<evidence type="ECO:0000259" key="9">
    <source>
        <dbReference type="PROSITE" id="PS50928"/>
    </source>
</evidence>
<keyword evidence="7 8" id="KW-0472">Membrane</keyword>
<dbReference type="Gene3D" id="1.10.3720.10">
    <property type="entry name" value="MetI-like"/>
    <property type="match status" value="1"/>
</dbReference>
<dbReference type="PANTHER" id="PTHR30614">
    <property type="entry name" value="MEMBRANE COMPONENT OF AMINO ACID ABC TRANSPORTER"/>
    <property type="match status" value="1"/>
</dbReference>
<keyword evidence="4" id="KW-1003">Cell membrane</keyword>
<keyword evidence="6 8" id="KW-1133">Transmembrane helix</keyword>
<protein>
    <submittedName>
        <fullName evidence="10">ABC transporter permease</fullName>
    </submittedName>
</protein>
<evidence type="ECO:0000256" key="4">
    <source>
        <dbReference type="ARBA" id="ARBA00022475"/>
    </source>
</evidence>
<proteinExistence type="inferred from homology"/>
<dbReference type="CDD" id="cd06261">
    <property type="entry name" value="TM_PBP2"/>
    <property type="match status" value="1"/>
</dbReference>
<dbReference type="InterPro" id="IPR010065">
    <property type="entry name" value="AA_ABC_transptr_permease_3TM"/>
</dbReference>
<feature type="transmembrane region" description="Helical" evidence="8">
    <location>
        <begin position="189"/>
        <end position="211"/>
    </location>
</feature>
<name>A0ABQ1VKX0_9RHOB</name>
<evidence type="ECO:0000256" key="2">
    <source>
        <dbReference type="ARBA" id="ARBA00010072"/>
    </source>
</evidence>
<organism evidence="10 11">
    <name type="scientific">Paracoccus acridae</name>
    <dbReference type="NCBI Taxonomy" id="1795310"/>
    <lineage>
        <taxon>Bacteria</taxon>
        <taxon>Pseudomonadati</taxon>
        <taxon>Pseudomonadota</taxon>
        <taxon>Alphaproteobacteria</taxon>
        <taxon>Rhodobacterales</taxon>
        <taxon>Paracoccaceae</taxon>
        <taxon>Paracoccus</taxon>
    </lineage>
</organism>
<dbReference type="NCBIfam" id="TIGR01726">
    <property type="entry name" value="HEQRo_perm_3TM"/>
    <property type="match status" value="1"/>
</dbReference>
<dbReference type="SUPFAM" id="SSF161098">
    <property type="entry name" value="MetI-like"/>
    <property type="match status" value="1"/>
</dbReference>
<dbReference type="PROSITE" id="PS50928">
    <property type="entry name" value="ABC_TM1"/>
    <property type="match status" value="1"/>
</dbReference>
<feature type="transmembrane region" description="Helical" evidence="8">
    <location>
        <begin position="154"/>
        <end position="177"/>
    </location>
</feature>
<evidence type="ECO:0000256" key="1">
    <source>
        <dbReference type="ARBA" id="ARBA00004429"/>
    </source>
</evidence>
<dbReference type="Pfam" id="PF00528">
    <property type="entry name" value="BPD_transp_1"/>
    <property type="match status" value="1"/>
</dbReference>
<dbReference type="EMBL" id="BMIV01000015">
    <property type="protein sequence ID" value="GGF76832.1"/>
    <property type="molecule type" value="Genomic_DNA"/>
</dbReference>
<comment type="subcellular location">
    <subcellularLocation>
        <location evidence="1">Cell inner membrane</location>
        <topology evidence="1">Multi-pass membrane protein</topology>
    </subcellularLocation>
    <subcellularLocation>
        <location evidence="8">Cell membrane</location>
        <topology evidence="8">Multi-pass membrane protein</topology>
    </subcellularLocation>
</comment>
<keyword evidence="11" id="KW-1185">Reference proteome</keyword>
<dbReference type="Proteomes" id="UP000640509">
    <property type="component" value="Unassembled WGS sequence"/>
</dbReference>
<comment type="similarity">
    <text evidence="2">Belongs to the binding-protein-dependent transport system permease family. HisMQ subfamily.</text>
</comment>
<evidence type="ECO:0000313" key="11">
    <source>
        <dbReference type="Proteomes" id="UP000640509"/>
    </source>
</evidence>
<dbReference type="InterPro" id="IPR035906">
    <property type="entry name" value="MetI-like_sf"/>
</dbReference>
<evidence type="ECO:0000313" key="10">
    <source>
        <dbReference type="EMBL" id="GGF76832.1"/>
    </source>
</evidence>
<feature type="transmembrane region" description="Helical" evidence="8">
    <location>
        <begin position="65"/>
        <end position="84"/>
    </location>
</feature>
<dbReference type="InterPro" id="IPR000515">
    <property type="entry name" value="MetI-like"/>
</dbReference>
<keyword evidence="3 8" id="KW-0813">Transport</keyword>
<reference evidence="11" key="1">
    <citation type="journal article" date="2019" name="Int. J. Syst. Evol. Microbiol.">
        <title>The Global Catalogue of Microorganisms (GCM) 10K type strain sequencing project: providing services to taxonomists for standard genome sequencing and annotation.</title>
        <authorList>
            <consortium name="The Broad Institute Genomics Platform"/>
            <consortium name="The Broad Institute Genome Sequencing Center for Infectious Disease"/>
            <person name="Wu L."/>
            <person name="Ma J."/>
        </authorList>
    </citation>
    <scope>NUCLEOTIDE SEQUENCE [LARGE SCALE GENOMIC DNA]</scope>
    <source>
        <strain evidence="11">CGMCC 1.15419</strain>
    </source>
</reference>
<feature type="domain" description="ABC transmembrane type-1" evidence="9">
    <location>
        <begin position="20"/>
        <end position="208"/>
    </location>
</feature>